<evidence type="ECO:0000313" key="3">
    <source>
        <dbReference type="Proteomes" id="UP000076532"/>
    </source>
</evidence>
<organism evidence="2 3">
    <name type="scientific">Athelia psychrophila</name>
    <dbReference type="NCBI Taxonomy" id="1759441"/>
    <lineage>
        <taxon>Eukaryota</taxon>
        <taxon>Fungi</taxon>
        <taxon>Dikarya</taxon>
        <taxon>Basidiomycota</taxon>
        <taxon>Agaricomycotina</taxon>
        <taxon>Agaricomycetes</taxon>
        <taxon>Agaricomycetidae</taxon>
        <taxon>Atheliales</taxon>
        <taxon>Atheliaceae</taxon>
        <taxon>Athelia</taxon>
    </lineage>
</organism>
<proteinExistence type="predicted"/>
<sequence length="144" mass="15534">MGLGGESSCSGSARLSAASAGTMSNQRSSGRGSRTRGVVGRQSHGRRMKLQKEREWGGGKTVGGSEEVRVRSRAVGEEELAHVPRRWGGWVRESTRSRQGPVRAPARVWERHRVVVRGSKCTPFRIRAAAVTGIRAQGEGIESA</sequence>
<evidence type="ECO:0000313" key="2">
    <source>
        <dbReference type="EMBL" id="KZP15788.1"/>
    </source>
</evidence>
<dbReference type="EMBL" id="KV417600">
    <property type="protein sequence ID" value="KZP15788.1"/>
    <property type="molecule type" value="Genomic_DNA"/>
</dbReference>
<reference evidence="2 3" key="1">
    <citation type="journal article" date="2016" name="Mol. Biol. Evol.">
        <title>Comparative Genomics of Early-Diverging Mushroom-Forming Fungi Provides Insights into the Origins of Lignocellulose Decay Capabilities.</title>
        <authorList>
            <person name="Nagy L.G."/>
            <person name="Riley R."/>
            <person name="Tritt A."/>
            <person name="Adam C."/>
            <person name="Daum C."/>
            <person name="Floudas D."/>
            <person name="Sun H."/>
            <person name="Yadav J.S."/>
            <person name="Pangilinan J."/>
            <person name="Larsson K.H."/>
            <person name="Matsuura K."/>
            <person name="Barry K."/>
            <person name="Labutti K."/>
            <person name="Kuo R."/>
            <person name="Ohm R.A."/>
            <person name="Bhattacharya S.S."/>
            <person name="Shirouzu T."/>
            <person name="Yoshinaga Y."/>
            <person name="Martin F.M."/>
            <person name="Grigoriev I.V."/>
            <person name="Hibbett D.S."/>
        </authorList>
    </citation>
    <scope>NUCLEOTIDE SEQUENCE [LARGE SCALE GENOMIC DNA]</scope>
    <source>
        <strain evidence="2 3">CBS 109695</strain>
    </source>
</reference>
<protein>
    <submittedName>
        <fullName evidence="2">Uncharacterized protein</fullName>
    </submittedName>
</protein>
<dbReference type="Proteomes" id="UP000076532">
    <property type="component" value="Unassembled WGS sequence"/>
</dbReference>
<evidence type="ECO:0000256" key="1">
    <source>
        <dbReference type="SAM" id="MobiDB-lite"/>
    </source>
</evidence>
<name>A0A166EI19_9AGAM</name>
<gene>
    <name evidence="2" type="ORF">FIBSPDRAFT_866704</name>
</gene>
<accession>A0A166EI19</accession>
<dbReference type="AlphaFoldDB" id="A0A166EI19"/>
<keyword evidence="3" id="KW-1185">Reference proteome</keyword>
<feature type="compositionally biased region" description="Low complexity" evidence="1">
    <location>
        <begin position="7"/>
        <end position="42"/>
    </location>
</feature>
<feature type="region of interest" description="Disordered" evidence="1">
    <location>
        <begin position="1"/>
        <end position="63"/>
    </location>
</feature>